<reference evidence="3" key="1">
    <citation type="submission" date="2020-06" db="EMBL/GenBank/DDBJ databases">
        <authorList>
            <consortium name="Plant Systems Biology data submission"/>
        </authorList>
    </citation>
    <scope>NUCLEOTIDE SEQUENCE</scope>
    <source>
        <strain evidence="3">D6</strain>
    </source>
</reference>
<evidence type="ECO:0000256" key="1">
    <source>
        <dbReference type="SAM" id="MobiDB-lite"/>
    </source>
</evidence>
<evidence type="ECO:0000313" key="3">
    <source>
        <dbReference type="EMBL" id="CAB9497921.1"/>
    </source>
</evidence>
<keyword evidence="2" id="KW-0812">Transmembrane</keyword>
<keyword evidence="2" id="KW-0472">Membrane</keyword>
<dbReference type="PANTHER" id="PTHR11852:SF0">
    <property type="entry name" value="PLATELET-ACTIVATING FACTOR ACETYLHYDROLASE IB SUBUNIT BETA HOMOLOG"/>
    <property type="match status" value="1"/>
</dbReference>
<feature type="region of interest" description="Disordered" evidence="1">
    <location>
        <begin position="305"/>
        <end position="341"/>
    </location>
</feature>
<evidence type="ECO:0000313" key="4">
    <source>
        <dbReference type="Proteomes" id="UP001153069"/>
    </source>
</evidence>
<proteinExistence type="predicted"/>
<keyword evidence="2" id="KW-1133">Transmembrane helix</keyword>
<dbReference type="Proteomes" id="UP001153069">
    <property type="component" value="Unassembled WGS sequence"/>
</dbReference>
<keyword evidence="4" id="KW-1185">Reference proteome</keyword>
<dbReference type="SUPFAM" id="SSF52266">
    <property type="entry name" value="SGNH hydrolase"/>
    <property type="match status" value="1"/>
</dbReference>
<gene>
    <name evidence="3" type="ORF">SEMRO_28_G018630.1</name>
</gene>
<dbReference type="AlphaFoldDB" id="A0A9N8H229"/>
<dbReference type="InterPro" id="IPR036514">
    <property type="entry name" value="SGNH_hydro_sf"/>
</dbReference>
<name>A0A9N8H229_9STRA</name>
<feature type="compositionally biased region" description="Basic and acidic residues" evidence="1">
    <location>
        <begin position="316"/>
        <end position="329"/>
    </location>
</feature>
<organism evidence="3 4">
    <name type="scientific">Seminavis robusta</name>
    <dbReference type="NCBI Taxonomy" id="568900"/>
    <lineage>
        <taxon>Eukaryota</taxon>
        <taxon>Sar</taxon>
        <taxon>Stramenopiles</taxon>
        <taxon>Ochrophyta</taxon>
        <taxon>Bacillariophyta</taxon>
        <taxon>Bacillariophyceae</taxon>
        <taxon>Bacillariophycidae</taxon>
        <taxon>Naviculales</taxon>
        <taxon>Naviculaceae</taxon>
        <taxon>Seminavis</taxon>
    </lineage>
</organism>
<dbReference type="OrthoDB" id="505607at2759"/>
<dbReference type="EMBL" id="CAICTM010000028">
    <property type="protein sequence ID" value="CAB9497921.1"/>
    <property type="molecule type" value="Genomic_DNA"/>
</dbReference>
<evidence type="ECO:0000256" key="2">
    <source>
        <dbReference type="SAM" id="Phobius"/>
    </source>
</evidence>
<protein>
    <submittedName>
        <fullName evidence="3">Platelet-activating factor acetylhydrolase IB subunit gamma</fullName>
    </submittedName>
</protein>
<dbReference type="Gene3D" id="3.40.50.1110">
    <property type="entry name" value="SGNH hydrolase"/>
    <property type="match status" value="1"/>
</dbReference>
<dbReference type="PANTHER" id="PTHR11852">
    <property type="entry name" value="PLATELET-ACTIVATING FACTOR ACETYLHYDROLASE"/>
    <property type="match status" value="1"/>
</dbReference>
<sequence>MHTADEKVGISMTATYRDKIDALYDELHAHVLREKSKERNLASVRQHYVHVEERLSHGMTLVKRSVEQSPRVTLFLVLSLTFLIQWTWSPFAQRDRHMIRHAMIKGDYSRLDVSYNFRIDEMEPQHWCLFGTDQQCPCEDPTHGEDRAEYKAWTGPHHRNVNKLKEATERKEEVDVVFIGDETVQSWEGMWFNHRCPQSQEIVGHWNRTFGAVNSPDSIKGMHLGISGDRITHVLWRLQHGEMPTEALNAKVIWLILGSRDLAVRLCSEEVVTLGILRIAEEIKHFNPQATVVVQSILPRTLHDDGSLESPHARPLKHDNLVSDSDHTRKGNKKGQSVKINTEYGELDEGLEALEEDEERQMHQAEPKYDYYLWPSIQNINREVEDFCNSHDGYEFFDAAPLFLTSRGNDRNHMFIQRELLRQYAQLSHEGHGVLLDAIQRRMEQILKRMES</sequence>
<feature type="transmembrane region" description="Helical" evidence="2">
    <location>
        <begin position="72"/>
        <end position="88"/>
    </location>
</feature>
<accession>A0A9N8H229</accession>
<comment type="caution">
    <text evidence="3">The sequence shown here is derived from an EMBL/GenBank/DDBJ whole genome shotgun (WGS) entry which is preliminary data.</text>
</comment>